<dbReference type="InterPro" id="IPR027417">
    <property type="entry name" value="P-loop_NTPase"/>
</dbReference>
<dbReference type="RefSeq" id="YP_009313226.1">
    <property type="nucleotide sequence ID" value="NC_031656.1"/>
</dbReference>
<dbReference type="CDD" id="cd19507">
    <property type="entry name" value="RecA-like_Ycf46-like"/>
    <property type="match status" value="1"/>
</dbReference>
<dbReference type="InterPro" id="IPR052381">
    <property type="entry name" value="AAA_domain_protein"/>
</dbReference>
<dbReference type="GO" id="GO:0005524">
    <property type="term" value="F:ATP binding"/>
    <property type="evidence" value="ECO:0007669"/>
    <property type="project" value="UniProtKB-KW"/>
</dbReference>
<dbReference type="Pfam" id="PF00004">
    <property type="entry name" value="AAA"/>
    <property type="match status" value="1"/>
</dbReference>
<keyword evidence="4" id="KW-0547">Nucleotide-binding</keyword>
<sequence>MYFKQELELLVKSSCSLIYIVTSEEERLQDIIKSIVKNDISQAVYQWDFIEGYYSIKKANTIASKNPLKALEFIEDFSQDIDAIFLLKDFSCFFNDVSIIRKIRNLSSKLDLCNQVILFSGLEISIPVQLKQFITVIELPLPDKLEIECEIIRLIKLFNIEYNNLLIDNLVNICQGLSISQIRKIISKIIVQNGCLDIRCINLLLQEKGNQIKQTSLLELHYSSTSLADIGGIDNLKDWLYKRSNAFSQASFNYGLSYPKGLLLVGIQGTGKSMSAKAIAHAWNLVLLRLDIGKLFGGIVGESELNTRNMIQVVEASSPCILWIDEIDKAFSLMSIQGDSGTSNRVLATLLTWLSEKTSPVFVVATANNISNLPNEILRKGRFDEIFFINLPNFKERKKIFQVHLQKIRPDTWHRYNIPYLAKYSHLFSGAEIKQVIIEAMHTAFHEQREFTSLDILNAIDTLVPLAFTDQNNVEKLQTWASLGKIRLA</sequence>
<evidence type="ECO:0000259" key="8">
    <source>
        <dbReference type="SMART" id="SM00382"/>
    </source>
</evidence>
<dbReference type="InterPro" id="IPR003959">
    <property type="entry name" value="ATPase_AAA_core"/>
</dbReference>
<keyword evidence="3 9" id="KW-0934">Plastid</keyword>
<dbReference type="InterPro" id="IPR003593">
    <property type="entry name" value="AAA+_ATPase"/>
</dbReference>
<reference evidence="9" key="2">
    <citation type="submission" date="2016-10" db="EMBL/GenBank/DDBJ databases">
        <authorList>
            <person name="de Groot N.N."/>
        </authorList>
    </citation>
    <scope>NUCLEOTIDE SEQUENCE</scope>
    <source>
        <strain evidence="9">HV04060</strain>
    </source>
</reference>
<evidence type="ECO:0000256" key="4">
    <source>
        <dbReference type="ARBA" id="ARBA00022741"/>
    </source>
</evidence>
<dbReference type="EMBL" id="LT622864">
    <property type="protein sequence ID" value="SCW21480.1"/>
    <property type="molecule type" value="Genomic_DNA"/>
</dbReference>
<keyword evidence="5" id="KW-0067">ATP-binding</keyword>
<gene>
    <name evidence="9" type="primary">ycf46</name>
    <name evidence="9" type="ORF">HV04060_39</name>
</gene>
<comment type="subcellular location">
    <subcellularLocation>
        <location evidence="1">Plastid</location>
        <location evidence="1">Chloroplast</location>
    </subcellularLocation>
</comment>
<dbReference type="GO" id="GO:0009507">
    <property type="term" value="C:chloroplast"/>
    <property type="evidence" value="ECO:0007669"/>
    <property type="project" value="UniProtKB-SubCell"/>
</dbReference>
<evidence type="ECO:0000256" key="2">
    <source>
        <dbReference type="ARBA" id="ARBA00022528"/>
    </source>
</evidence>
<evidence type="ECO:0000313" key="9">
    <source>
        <dbReference type="EMBL" id="SCW21480.1"/>
    </source>
</evidence>
<dbReference type="Gene3D" id="1.10.8.60">
    <property type="match status" value="1"/>
</dbReference>
<dbReference type="SMART" id="SM00382">
    <property type="entry name" value="AAA"/>
    <property type="match status" value="1"/>
</dbReference>
<dbReference type="GeneID" id="29998466"/>
<name>A0A1G4NS36_9FLOR</name>
<accession>A0A1G4NS36</accession>
<dbReference type="Gene3D" id="3.40.50.300">
    <property type="entry name" value="P-loop containing nucleotide triphosphate hydrolases"/>
    <property type="match status" value="1"/>
</dbReference>
<dbReference type="AlphaFoldDB" id="A0A1G4NS36"/>
<keyword evidence="2 9" id="KW-0150">Chloroplast</keyword>
<evidence type="ECO:0000256" key="5">
    <source>
        <dbReference type="ARBA" id="ARBA00022840"/>
    </source>
</evidence>
<reference evidence="9" key="1">
    <citation type="submission" date="2016-10" db="EMBL/GenBank/DDBJ databases">
        <title>Chloroplast genomes as a tool to resolve red algal phylogenies: a case study in the Nemaliales.</title>
        <authorList>
            <person name="Costa J.F."/>
            <person name="Lin S.M."/>
            <person name="Macaya E.C."/>
            <person name="Fernandez-Garcia C."/>
            <person name="Verbruggen H."/>
        </authorList>
    </citation>
    <scope>NUCLEOTIDE SEQUENCE</scope>
    <source>
        <strain evidence="9">HV04060</strain>
    </source>
</reference>
<proteinExistence type="inferred from homology"/>
<dbReference type="SUPFAM" id="SSF52540">
    <property type="entry name" value="P-loop containing nucleoside triphosphate hydrolases"/>
    <property type="match status" value="1"/>
</dbReference>
<evidence type="ECO:0000256" key="6">
    <source>
        <dbReference type="ARBA" id="ARBA00038088"/>
    </source>
</evidence>
<evidence type="ECO:0000256" key="1">
    <source>
        <dbReference type="ARBA" id="ARBA00004229"/>
    </source>
</evidence>
<dbReference type="PANTHER" id="PTHR42960:SF1">
    <property type="entry name" value="YCF46 PROTEIN"/>
    <property type="match status" value="1"/>
</dbReference>
<protein>
    <recommendedName>
        <fullName evidence="7">Uncharacterized AAA domain-containing protein ycf46</fullName>
    </recommendedName>
</protein>
<geneLocation type="chloroplast" evidence="9"/>
<dbReference type="GO" id="GO:0016887">
    <property type="term" value="F:ATP hydrolysis activity"/>
    <property type="evidence" value="ECO:0007669"/>
    <property type="project" value="InterPro"/>
</dbReference>
<evidence type="ECO:0000256" key="3">
    <source>
        <dbReference type="ARBA" id="ARBA00022640"/>
    </source>
</evidence>
<evidence type="ECO:0000256" key="7">
    <source>
        <dbReference type="ARBA" id="ARBA00040480"/>
    </source>
</evidence>
<feature type="domain" description="AAA+ ATPase" evidence="8">
    <location>
        <begin position="258"/>
        <end position="393"/>
    </location>
</feature>
<dbReference type="PANTHER" id="PTHR42960">
    <property type="entry name" value="YCF46 PROTEIN"/>
    <property type="match status" value="1"/>
</dbReference>
<comment type="similarity">
    <text evidence="6">Belongs to the AAA ATPase family. Highly divergent.</text>
</comment>
<organism evidence="9">
    <name type="scientific">Dichotomaria marginata</name>
    <dbReference type="NCBI Taxonomy" id="268567"/>
    <lineage>
        <taxon>Eukaryota</taxon>
        <taxon>Rhodophyta</taxon>
        <taxon>Florideophyceae</taxon>
        <taxon>Nemaliophycidae</taxon>
        <taxon>Nemaliales</taxon>
        <taxon>Galaxauraceae</taxon>
        <taxon>Dichotomaria</taxon>
    </lineage>
</organism>